<proteinExistence type="predicted"/>
<gene>
    <name evidence="1" type="ORF">GCM10011390_48620</name>
</gene>
<dbReference type="RefSeq" id="WP_188913172.1">
    <property type="nucleotide sequence ID" value="NZ_BMIQ01000012.1"/>
</dbReference>
<keyword evidence="2" id="KW-1185">Reference proteome</keyword>
<accession>A0A917A2M8</accession>
<protein>
    <submittedName>
        <fullName evidence="1">Uncharacterized protein</fullName>
    </submittedName>
</protein>
<dbReference type="EMBL" id="BMIQ01000012">
    <property type="protein sequence ID" value="GGE23482.1"/>
    <property type="molecule type" value="Genomic_DNA"/>
</dbReference>
<evidence type="ECO:0000313" key="2">
    <source>
        <dbReference type="Proteomes" id="UP000644699"/>
    </source>
</evidence>
<evidence type="ECO:0000313" key="1">
    <source>
        <dbReference type="EMBL" id="GGE23482.1"/>
    </source>
</evidence>
<dbReference type="Proteomes" id="UP000644699">
    <property type="component" value="Unassembled WGS sequence"/>
</dbReference>
<organism evidence="1 2">
    <name type="scientific">Aureimonas endophytica</name>
    <dbReference type="NCBI Taxonomy" id="2027858"/>
    <lineage>
        <taxon>Bacteria</taxon>
        <taxon>Pseudomonadati</taxon>
        <taxon>Pseudomonadota</taxon>
        <taxon>Alphaproteobacteria</taxon>
        <taxon>Hyphomicrobiales</taxon>
        <taxon>Aurantimonadaceae</taxon>
        <taxon>Aureimonas</taxon>
    </lineage>
</organism>
<sequence>MSNTTLEDAIASFPAQDEAGAMPSLEDAIASFGQDGTADPVAGTASLEDAIAGFGNEEATASAPAARSPALTPGYYVEHGEAGLGQPISSTVHAATLGGLAAAHETADFVKERLTGSGFDHPEFDAEVRKAKEGGIVDGLALGIGQFAVGMIGAGKLIALGKAAPIIGGALEAAGSAIAATRRGRFAAETVKLGAVSAVAFDPHEERLSNLLQDSVIGNPLFEYLAADPDDSTAEGRWKAFLESTFLDAALAVPKLLTVGAKIARAQIRGDTAGMARLADDGLAEINAAARAGDAEVPAALADDIAPKPVDAPQPATIEGGLDEAAPAVGRSADDAAPVATVDETAPVAAVKATEARSKFDLLPKPTQTDEDTAKLLDAMRSDTDAIAQHGSRLRAINSGHAFGRGETIPYPKLGDTAEVNAFLARVVDAEEERIVAVKGVAVLHDADVERIALDRAKLFGEDPSDFIARLEGSAEASVKMVADAEAGRLIVNRLAGDLTSLAQRLQLGDFSEFGGDRARAFQEFARRHAMLSSVHASTAAITSNSARATRLAGVRLVVDPAAVEAIPIHDTERLIGLYAASDGTPQSIRRLADPSLFAKGMDVAKFILVNNLISGWTTQIVNMLGNSYMVGIRPLERIIGALPGTAMGREESGLIVRQALHQYAYTTTAFIDGFRSAVQTLKTRDSVLAPQTTELYRTLQGPAQAVPSQTWRPWSTPEGAIHNVFASILPKAALNVIGTPMRLAGFTDEMAKQTVYRSSVMAKAHMEAASEAARLGLQGDEARAFAKDYARQKVEAAFDAAGRGTDTAALEEANIATFSQDLIPGTWGNTVQRAKLSHPGLGFILPFTKTPTNILRYGWKMTPGLNLLQAEYREMLLGRMGGEAQAQAMGQVAIGTSGMLAAASLASMGTITGGGPQDPKQRQALLATGWLPYSIVKENADGTKTYVSYGRLDPIAIPFGIIADIQDAIAAMGRDEGLDDAGALEWAQTASLALGIALTKQFRSKSYLKGFSDFMEMVVDPDQKVGSFAGQMAANFVPFASLLRQTDPDDTMRDARTMVDKIMDTIPGLGTGLSPRYDAFGDPVLSRNGLWTSDKAGIVDREMQRLALENGAAPTRVSPTRDAGVDLRDITMTDGEFAGRNAYEMYQELAGHLPRGPALKDVVAKLIESRSYRLAPDGDAGTPGTKLNVLTGLMGKYRADAMGILKRDGAVRDAMLKRRRKAEREGLALRQGALGLALPGGSGQSQAGGRPGVGEAFGVQLGAVFGGR</sequence>
<reference evidence="1" key="1">
    <citation type="journal article" date="2014" name="Int. J. Syst. Evol. Microbiol.">
        <title>Complete genome sequence of Corynebacterium casei LMG S-19264T (=DSM 44701T), isolated from a smear-ripened cheese.</title>
        <authorList>
            <consortium name="US DOE Joint Genome Institute (JGI-PGF)"/>
            <person name="Walter F."/>
            <person name="Albersmeier A."/>
            <person name="Kalinowski J."/>
            <person name="Ruckert C."/>
        </authorList>
    </citation>
    <scope>NUCLEOTIDE SEQUENCE</scope>
    <source>
        <strain evidence="1">CGMCC 1.15367</strain>
    </source>
</reference>
<comment type="caution">
    <text evidence="1">The sequence shown here is derived from an EMBL/GenBank/DDBJ whole genome shotgun (WGS) entry which is preliminary data.</text>
</comment>
<name>A0A917A2M8_9HYPH</name>
<dbReference type="AlphaFoldDB" id="A0A917A2M8"/>
<reference evidence="1" key="2">
    <citation type="submission" date="2020-09" db="EMBL/GenBank/DDBJ databases">
        <authorList>
            <person name="Sun Q."/>
            <person name="Zhou Y."/>
        </authorList>
    </citation>
    <scope>NUCLEOTIDE SEQUENCE</scope>
    <source>
        <strain evidence="1">CGMCC 1.15367</strain>
    </source>
</reference>